<evidence type="ECO:0000313" key="9">
    <source>
        <dbReference type="Proteomes" id="UP000596329"/>
    </source>
</evidence>
<evidence type="ECO:0000259" key="7">
    <source>
        <dbReference type="Pfam" id="PF07715"/>
    </source>
</evidence>
<keyword evidence="4" id="KW-0798">TonB box</keyword>
<comment type="subcellular location">
    <subcellularLocation>
        <location evidence="1 4">Cell outer membrane</location>
    </subcellularLocation>
</comment>
<dbReference type="GO" id="GO:0009279">
    <property type="term" value="C:cell outer membrane"/>
    <property type="evidence" value="ECO:0007669"/>
    <property type="project" value="UniProtKB-SubCell"/>
</dbReference>
<dbReference type="AlphaFoldDB" id="A0A7U2NG95"/>
<dbReference type="Gene3D" id="2.40.170.20">
    <property type="entry name" value="TonB-dependent receptor, beta-barrel domain"/>
    <property type="match status" value="1"/>
</dbReference>
<dbReference type="PANTHER" id="PTHR40980">
    <property type="entry name" value="PLUG DOMAIN-CONTAINING PROTEIN"/>
    <property type="match status" value="1"/>
</dbReference>
<dbReference type="Pfam" id="PF07715">
    <property type="entry name" value="Plug"/>
    <property type="match status" value="1"/>
</dbReference>
<dbReference type="InterPro" id="IPR008969">
    <property type="entry name" value="CarboxyPept-like_regulatory"/>
</dbReference>
<dbReference type="Gene3D" id="2.170.130.10">
    <property type="entry name" value="TonB-dependent receptor, plug domain"/>
    <property type="match status" value="1"/>
</dbReference>
<sequence length="944" mass="106046">MKFSITFLLLLITTSIFAQNATVSGFVLDKDLKNEPLPFANVNIKGTLIATTTDATGKYTIDVPTGNHEIVFSFLGYESKSVLFSITNNEKKTISQSIGSGSVTMEDVVIKSTISREKETALLLDQKKAVEIKQSIGSQEMSRKGVSDVEAGLTKITGISKVDSRGLFVRGLEDRYNNLLINDLAAPTNNPFTKIIPLDLFPTDIVSIIDVYKTFNPNIYGDFAGGTFNIQTSKGAKSITKLNIGTSFTTNNNLNNFLISEEANNTKGFFGFNGKDRELPSIVGSTPLSHTFTTEESRKYFKSGFNATETKSPLNTSIGFLHSEKFNLKNERNFSYLISLNFDNKYAVKSGIERTINNDLTGYKFSNDFMATEYLYKTSATTLLGLNYNTQRIKLSLNTFYIKTTENSIKDQFGVVDRKTDDPNHIIRTNQLTKTDYLNAQLLGEYALAKDKSQIFRTGFSFANTKYSQPDRKSFSGSLNNNNITTFYGATNFSHQYLSIDGNKFLSGLAEYSYKFGNKEKQNKIILGYNGNTSAMESSYRFIATQSNLTGFTTNINSIDTHINNDLIDRDVIANGPDAPYLFNIENSNATYKVKLNEFTNAGYLNLLLKFNNKWEINGGLRVEKSNRETKFRKLGMQTAPFETRKYDKIYFLPSLNLKYGVSDKANIRFATSKTYTKPVIMEAFPLTYLNADGTSIQGNSLLKNSDNYNADLKFEIFPTSKEMFSLGIFTKYIKNPIERTYVSNATTATVTTFLNSDSANIYGAEAEFILDLERINKNLSDFSLGFNATLMSTKVKVSPTYDSQDEDGNITYNIPSRETYQSRELQGASKWILNSDLKYQFDFDKKWSNTISLVYSVFSKRIYAIGTNKQDNTYELPYQQLDFVWGSKLSDHFDVKFSATNLLNPSRNREFGSAGVIKINEPSLISDSYKKGIGFGLNLGYTF</sequence>
<feature type="signal peptide" evidence="5">
    <location>
        <begin position="1"/>
        <end position="18"/>
    </location>
</feature>
<evidence type="ECO:0000313" key="8">
    <source>
        <dbReference type="EMBL" id="QRE04604.1"/>
    </source>
</evidence>
<keyword evidence="3" id="KW-0998">Cell outer membrane</keyword>
<feature type="domain" description="TonB-dependent receptor-like beta-barrel" evidence="6">
    <location>
        <begin position="459"/>
        <end position="903"/>
    </location>
</feature>
<dbReference type="EMBL" id="CP059075">
    <property type="protein sequence ID" value="QRE04604.1"/>
    <property type="molecule type" value="Genomic_DNA"/>
</dbReference>
<evidence type="ECO:0000256" key="1">
    <source>
        <dbReference type="ARBA" id="ARBA00004442"/>
    </source>
</evidence>
<dbReference type="Proteomes" id="UP000596329">
    <property type="component" value="Chromosome"/>
</dbReference>
<evidence type="ECO:0000256" key="4">
    <source>
        <dbReference type="RuleBase" id="RU003357"/>
    </source>
</evidence>
<dbReference type="Pfam" id="PF13715">
    <property type="entry name" value="CarbopepD_reg_2"/>
    <property type="match status" value="1"/>
</dbReference>
<protein>
    <submittedName>
        <fullName evidence="8">TonB-dependent receptor</fullName>
    </submittedName>
</protein>
<dbReference type="SUPFAM" id="SSF56935">
    <property type="entry name" value="Porins"/>
    <property type="match status" value="1"/>
</dbReference>
<organism evidence="8 9">
    <name type="scientific">Flavobacterium psychrophilum</name>
    <dbReference type="NCBI Taxonomy" id="96345"/>
    <lineage>
        <taxon>Bacteria</taxon>
        <taxon>Pseudomonadati</taxon>
        <taxon>Bacteroidota</taxon>
        <taxon>Flavobacteriia</taxon>
        <taxon>Flavobacteriales</taxon>
        <taxon>Flavobacteriaceae</taxon>
        <taxon>Flavobacterium</taxon>
    </lineage>
</organism>
<comment type="similarity">
    <text evidence="4">Belongs to the TonB-dependent receptor family.</text>
</comment>
<dbReference type="RefSeq" id="WP_063742331.1">
    <property type="nucleotide sequence ID" value="NZ_BJSX01000011.1"/>
</dbReference>
<evidence type="ECO:0000256" key="5">
    <source>
        <dbReference type="SAM" id="SignalP"/>
    </source>
</evidence>
<evidence type="ECO:0000256" key="3">
    <source>
        <dbReference type="ARBA" id="ARBA00023237"/>
    </source>
</evidence>
<dbReference type="InterPro" id="IPR000531">
    <property type="entry name" value="Beta-barrel_TonB"/>
</dbReference>
<proteinExistence type="inferred from homology"/>
<reference evidence="8 9" key="1">
    <citation type="submission" date="2020-07" db="EMBL/GenBank/DDBJ databases">
        <title>Genomic characterization of Flavobacterium psychrophilum strains.</title>
        <authorList>
            <person name="Castillo D."/>
            <person name="Jorgensen J."/>
            <person name="Middelboe M."/>
        </authorList>
    </citation>
    <scope>NUCLEOTIDE SEQUENCE [LARGE SCALE GENOMIC DNA]</scope>
    <source>
        <strain evidence="8 9">FPS-R7</strain>
    </source>
</reference>
<gene>
    <name evidence="8" type="ORF">H0H26_03105</name>
</gene>
<dbReference type="Gene3D" id="2.60.40.1120">
    <property type="entry name" value="Carboxypeptidase-like, regulatory domain"/>
    <property type="match status" value="1"/>
</dbReference>
<evidence type="ECO:0000256" key="2">
    <source>
        <dbReference type="ARBA" id="ARBA00023136"/>
    </source>
</evidence>
<name>A0A7U2NG95_FLAPS</name>
<dbReference type="InterPro" id="IPR037066">
    <property type="entry name" value="Plug_dom_sf"/>
</dbReference>
<dbReference type="PANTHER" id="PTHR40980:SF5">
    <property type="entry name" value="TONB-DEPENDENT RECEPTOR"/>
    <property type="match status" value="1"/>
</dbReference>
<dbReference type="SUPFAM" id="SSF49464">
    <property type="entry name" value="Carboxypeptidase regulatory domain-like"/>
    <property type="match status" value="1"/>
</dbReference>
<feature type="chain" id="PRO_5041141729" evidence="5">
    <location>
        <begin position="19"/>
        <end position="944"/>
    </location>
</feature>
<dbReference type="InterPro" id="IPR012910">
    <property type="entry name" value="Plug_dom"/>
</dbReference>
<dbReference type="InterPro" id="IPR036942">
    <property type="entry name" value="Beta-barrel_TonB_sf"/>
</dbReference>
<keyword evidence="8" id="KW-0675">Receptor</keyword>
<accession>A0A7U2NG95</accession>
<keyword evidence="2 4" id="KW-0472">Membrane</keyword>
<dbReference type="Pfam" id="PF00593">
    <property type="entry name" value="TonB_dep_Rec_b-barrel"/>
    <property type="match status" value="1"/>
</dbReference>
<keyword evidence="5" id="KW-0732">Signal</keyword>
<evidence type="ECO:0000259" key="6">
    <source>
        <dbReference type="Pfam" id="PF00593"/>
    </source>
</evidence>
<feature type="domain" description="TonB-dependent receptor plug" evidence="7">
    <location>
        <begin position="130"/>
        <end position="226"/>
    </location>
</feature>